<gene>
    <name evidence="6" type="ORF">UFOPK3444_00113</name>
</gene>
<dbReference type="Gene3D" id="2.40.10.10">
    <property type="entry name" value="Trypsin-like serine proteases"/>
    <property type="match status" value="2"/>
</dbReference>
<dbReference type="EMBL" id="CAFBLU010000001">
    <property type="protein sequence ID" value="CAB4859833.1"/>
    <property type="molecule type" value="Genomic_DNA"/>
</dbReference>
<evidence type="ECO:0000256" key="4">
    <source>
        <dbReference type="SAM" id="Phobius"/>
    </source>
</evidence>
<evidence type="ECO:0000256" key="2">
    <source>
        <dbReference type="ARBA" id="ARBA00022670"/>
    </source>
</evidence>
<dbReference type="PANTHER" id="PTHR43343">
    <property type="entry name" value="PEPTIDASE S12"/>
    <property type="match status" value="1"/>
</dbReference>
<dbReference type="Pfam" id="PF13365">
    <property type="entry name" value="Trypsin_2"/>
    <property type="match status" value="1"/>
</dbReference>
<accession>A0A6J7CY15</accession>
<dbReference type="GO" id="GO:0006508">
    <property type="term" value="P:proteolysis"/>
    <property type="evidence" value="ECO:0007669"/>
    <property type="project" value="UniProtKB-KW"/>
</dbReference>
<dbReference type="SUPFAM" id="SSF50494">
    <property type="entry name" value="Trypsin-like serine proteases"/>
    <property type="match status" value="1"/>
</dbReference>
<organism evidence="6">
    <name type="scientific">freshwater metagenome</name>
    <dbReference type="NCBI Taxonomy" id="449393"/>
    <lineage>
        <taxon>unclassified sequences</taxon>
        <taxon>metagenomes</taxon>
        <taxon>ecological metagenomes</taxon>
    </lineage>
</organism>
<dbReference type="InterPro" id="IPR051201">
    <property type="entry name" value="Chloro_Bact_Ser_Proteases"/>
</dbReference>
<dbReference type="PANTHER" id="PTHR43343:SF3">
    <property type="entry name" value="PROTEASE DO-LIKE 8, CHLOROPLASTIC"/>
    <property type="match status" value="1"/>
</dbReference>
<proteinExistence type="inferred from homology"/>
<evidence type="ECO:0000313" key="6">
    <source>
        <dbReference type="EMBL" id="CAB4859833.1"/>
    </source>
</evidence>
<name>A0A6J7CY15_9ZZZZ</name>
<dbReference type="InterPro" id="IPR009003">
    <property type="entry name" value="Peptidase_S1_PA"/>
</dbReference>
<keyword evidence="4" id="KW-0472">Membrane</keyword>
<dbReference type="AlphaFoldDB" id="A0A6J7CY15"/>
<evidence type="ECO:0000256" key="3">
    <source>
        <dbReference type="ARBA" id="ARBA00022801"/>
    </source>
</evidence>
<dbReference type="GO" id="GO:0004252">
    <property type="term" value="F:serine-type endopeptidase activity"/>
    <property type="evidence" value="ECO:0007669"/>
    <property type="project" value="InterPro"/>
</dbReference>
<dbReference type="SUPFAM" id="SSF50156">
    <property type="entry name" value="PDZ domain-like"/>
    <property type="match status" value="1"/>
</dbReference>
<evidence type="ECO:0000259" key="5">
    <source>
        <dbReference type="SMART" id="SM00228"/>
    </source>
</evidence>
<dbReference type="InterPro" id="IPR001940">
    <property type="entry name" value="Peptidase_S1C"/>
</dbReference>
<sequence>MNKQNAVSMGLAGVAGGGVVALVIGVLGVGSTTTTVYGSAGISSGGAVPAADGGSPLSAREIYKRDAPGVVFISSTIVQQTQDQFGFGGQQSGQATGSGFVIDKKGLILTNYHVVNGATAIRVGFDDKKTAPATLVGKDPSTDLALLKVNTDGLDLHPLTLGSSSAVQVGDPVLAIGNPFNLDRTLTTGVVSALQRRIAAPNGFQISDVIQTDAAINPGNSGGPLLNTAGEVIGVNSQIETGGSGSSGNVGIGFAVPINTAKSILPALSQGRRVERGWLGVESTTVDASLSSLRLSSGYGALVQRVVPKSPAAAAGIRGGSRQRTTGGQQIFVGGDIIIAAGGHEIRTSDDLAAVIAGDKPGTKVPMKVRRGKETITLNVTLGVRPAKL</sequence>
<comment type="similarity">
    <text evidence="1">Belongs to the peptidase S1C family.</text>
</comment>
<protein>
    <submittedName>
        <fullName evidence="6">Unannotated protein</fullName>
    </submittedName>
</protein>
<reference evidence="6" key="1">
    <citation type="submission" date="2020-05" db="EMBL/GenBank/DDBJ databases">
        <authorList>
            <person name="Chiriac C."/>
            <person name="Salcher M."/>
            <person name="Ghai R."/>
            <person name="Kavagutti S V."/>
        </authorList>
    </citation>
    <scope>NUCLEOTIDE SEQUENCE</scope>
</reference>
<evidence type="ECO:0000256" key="1">
    <source>
        <dbReference type="ARBA" id="ARBA00010541"/>
    </source>
</evidence>
<dbReference type="Pfam" id="PF13180">
    <property type="entry name" value="PDZ_2"/>
    <property type="match status" value="1"/>
</dbReference>
<keyword evidence="4" id="KW-0812">Transmembrane</keyword>
<dbReference type="InterPro" id="IPR001478">
    <property type="entry name" value="PDZ"/>
</dbReference>
<feature type="domain" description="PDZ" evidence="5">
    <location>
        <begin position="277"/>
        <end position="373"/>
    </location>
</feature>
<dbReference type="PRINTS" id="PR00834">
    <property type="entry name" value="PROTEASES2C"/>
</dbReference>
<keyword evidence="3" id="KW-0378">Hydrolase</keyword>
<dbReference type="InterPro" id="IPR036034">
    <property type="entry name" value="PDZ_sf"/>
</dbReference>
<dbReference type="Gene3D" id="2.30.42.10">
    <property type="match status" value="1"/>
</dbReference>
<dbReference type="SMART" id="SM00228">
    <property type="entry name" value="PDZ"/>
    <property type="match status" value="1"/>
</dbReference>
<feature type="transmembrane region" description="Helical" evidence="4">
    <location>
        <begin position="7"/>
        <end position="29"/>
    </location>
</feature>
<keyword evidence="2" id="KW-0645">Protease</keyword>
<keyword evidence="4" id="KW-1133">Transmembrane helix</keyword>
<dbReference type="InterPro" id="IPR043504">
    <property type="entry name" value="Peptidase_S1_PA_chymotrypsin"/>
</dbReference>